<accession>A0AAE1DKJ9</accession>
<feature type="compositionally biased region" description="Polar residues" evidence="1">
    <location>
        <begin position="59"/>
        <end position="71"/>
    </location>
</feature>
<protein>
    <submittedName>
        <fullName evidence="2">Uncharacterized protein</fullName>
    </submittedName>
</protein>
<organism evidence="2 3">
    <name type="scientific">Elysia crispata</name>
    <name type="common">lettuce slug</name>
    <dbReference type="NCBI Taxonomy" id="231223"/>
    <lineage>
        <taxon>Eukaryota</taxon>
        <taxon>Metazoa</taxon>
        <taxon>Spiralia</taxon>
        <taxon>Lophotrochozoa</taxon>
        <taxon>Mollusca</taxon>
        <taxon>Gastropoda</taxon>
        <taxon>Heterobranchia</taxon>
        <taxon>Euthyneura</taxon>
        <taxon>Panpulmonata</taxon>
        <taxon>Sacoglossa</taxon>
        <taxon>Placobranchoidea</taxon>
        <taxon>Plakobranchidae</taxon>
        <taxon>Elysia</taxon>
    </lineage>
</organism>
<feature type="region of interest" description="Disordered" evidence="1">
    <location>
        <begin position="1"/>
        <end position="29"/>
    </location>
</feature>
<reference evidence="2" key="1">
    <citation type="journal article" date="2023" name="G3 (Bethesda)">
        <title>A reference genome for the long-term kleptoplast-retaining sea slug Elysia crispata morphotype clarki.</title>
        <authorList>
            <person name="Eastman K.E."/>
            <person name="Pendleton A.L."/>
            <person name="Shaikh M.A."/>
            <person name="Suttiyut T."/>
            <person name="Ogas R."/>
            <person name="Tomko P."/>
            <person name="Gavelis G."/>
            <person name="Widhalm J.R."/>
            <person name="Wisecaver J.H."/>
        </authorList>
    </citation>
    <scope>NUCLEOTIDE SEQUENCE</scope>
    <source>
        <strain evidence="2">ECLA1</strain>
    </source>
</reference>
<dbReference type="Proteomes" id="UP001283361">
    <property type="component" value="Unassembled WGS sequence"/>
</dbReference>
<keyword evidence="3" id="KW-1185">Reference proteome</keyword>
<dbReference type="EMBL" id="JAWDGP010003486">
    <property type="protein sequence ID" value="KAK3773882.1"/>
    <property type="molecule type" value="Genomic_DNA"/>
</dbReference>
<feature type="region of interest" description="Disordered" evidence="1">
    <location>
        <begin position="59"/>
        <end position="82"/>
    </location>
</feature>
<dbReference type="AlphaFoldDB" id="A0AAE1DKJ9"/>
<sequence>MGDWARKQAGGHKVTSPGQGQGNEIGGRKLPLGVKASQHRLKNVRLWLSRSITVPSAHAWTSESGAQNPTNLDAEDRSRDPNMAFSEGIDLTEVVKTELSFGDTCPQGIYRASWGSGITRLIQPGDDWKVYAGKIFSISLTKQTWRIAWHHTQGRRAADFAPDLTPMAREVKSRRKSSSADSQKVAELINQNCPGRGKRPNGFSRSSRKCTERNSFGNNPMWIL</sequence>
<name>A0AAE1DKJ9_9GAST</name>
<feature type="region of interest" description="Disordered" evidence="1">
    <location>
        <begin position="191"/>
        <end position="212"/>
    </location>
</feature>
<gene>
    <name evidence="2" type="ORF">RRG08_036572</name>
</gene>
<evidence type="ECO:0000313" key="2">
    <source>
        <dbReference type="EMBL" id="KAK3773882.1"/>
    </source>
</evidence>
<evidence type="ECO:0000313" key="3">
    <source>
        <dbReference type="Proteomes" id="UP001283361"/>
    </source>
</evidence>
<evidence type="ECO:0000256" key="1">
    <source>
        <dbReference type="SAM" id="MobiDB-lite"/>
    </source>
</evidence>
<proteinExistence type="predicted"/>
<comment type="caution">
    <text evidence="2">The sequence shown here is derived from an EMBL/GenBank/DDBJ whole genome shotgun (WGS) entry which is preliminary data.</text>
</comment>